<proteinExistence type="predicted"/>
<sequence>MASRCRSISRPALNFFKSTINKPPTTTRPIPSVHLPRSYPTFSRLPTEMGCVQSLLPLFSAVSSSRLTSCLGMDSINARALSQGTCRSNPGV</sequence>
<dbReference type="PANTHER" id="PTHR33156:SF39">
    <property type="entry name" value="PROTEIN NONRESPONDING TO OXYLIPINS 2, MITOCHONDRIAL"/>
    <property type="match status" value="1"/>
</dbReference>
<evidence type="ECO:0000313" key="1">
    <source>
        <dbReference type="EMBL" id="MCL7033900.1"/>
    </source>
</evidence>
<evidence type="ECO:0000313" key="2">
    <source>
        <dbReference type="Proteomes" id="UP001177140"/>
    </source>
</evidence>
<dbReference type="InterPro" id="IPR043459">
    <property type="entry name" value="NFD6/NOXY2-like"/>
</dbReference>
<gene>
    <name evidence="1" type="ORF">MKW94_027466</name>
</gene>
<keyword evidence="2" id="KW-1185">Reference proteome</keyword>
<organism evidence="1 2">
    <name type="scientific">Papaver nudicaule</name>
    <name type="common">Iceland poppy</name>
    <dbReference type="NCBI Taxonomy" id="74823"/>
    <lineage>
        <taxon>Eukaryota</taxon>
        <taxon>Viridiplantae</taxon>
        <taxon>Streptophyta</taxon>
        <taxon>Embryophyta</taxon>
        <taxon>Tracheophyta</taxon>
        <taxon>Spermatophyta</taxon>
        <taxon>Magnoliopsida</taxon>
        <taxon>Ranunculales</taxon>
        <taxon>Papaveraceae</taxon>
        <taxon>Papaveroideae</taxon>
        <taxon>Papaver</taxon>
    </lineage>
</organism>
<dbReference type="PANTHER" id="PTHR33156">
    <property type="entry name" value="OS02G0230000 PROTEIN"/>
    <property type="match status" value="1"/>
</dbReference>
<dbReference type="EMBL" id="JAJJMA010139844">
    <property type="protein sequence ID" value="MCL7033900.1"/>
    <property type="molecule type" value="Genomic_DNA"/>
</dbReference>
<accession>A0AA41SF56</accession>
<reference evidence="1" key="1">
    <citation type="submission" date="2022-03" db="EMBL/GenBank/DDBJ databases">
        <title>A functionally conserved STORR gene fusion in Papaver species that diverged 16.8 million years ago.</title>
        <authorList>
            <person name="Catania T."/>
        </authorList>
    </citation>
    <scope>NUCLEOTIDE SEQUENCE</scope>
    <source>
        <strain evidence="1">S-191538</strain>
    </source>
</reference>
<comment type="caution">
    <text evidence="1">The sequence shown here is derived from an EMBL/GenBank/DDBJ whole genome shotgun (WGS) entry which is preliminary data.</text>
</comment>
<protein>
    <submittedName>
        <fullName evidence="1">Uncharacterized protein</fullName>
    </submittedName>
</protein>
<dbReference type="Proteomes" id="UP001177140">
    <property type="component" value="Unassembled WGS sequence"/>
</dbReference>
<dbReference type="AlphaFoldDB" id="A0AA41SF56"/>
<name>A0AA41SF56_PAPNU</name>